<comment type="caution">
    <text evidence="3">The sequence shown here is derived from an EMBL/GenBank/DDBJ whole genome shotgun (WGS) entry which is preliminary data.</text>
</comment>
<accession>A0AAN9F8H6</accession>
<reference evidence="3 4" key="1">
    <citation type="submission" date="2024-01" db="EMBL/GenBank/DDBJ databases">
        <title>The genomes of 5 underutilized Papilionoideae crops provide insights into root nodulation and disease resistance.</title>
        <authorList>
            <person name="Yuan L."/>
        </authorList>
    </citation>
    <scope>NUCLEOTIDE SEQUENCE [LARGE SCALE GENOMIC DNA]</scope>
    <source>
        <strain evidence="3">LY-2023</strain>
        <tissue evidence="3">Leaf</tissue>
    </source>
</reference>
<dbReference type="PANTHER" id="PTHR31170:SF25">
    <property type="entry name" value="BNAA09G04570D PROTEIN"/>
    <property type="match status" value="1"/>
</dbReference>
<dbReference type="PANTHER" id="PTHR31170">
    <property type="entry name" value="BNAC04G53230D PROTEIN"/>
    <property type="match status" value="1"/>
</dbReference>
<keyword evidence="2" id="KW-1133">Transmembrane helix</keyword>
<evidence type="ECO:0000313" key="3">
    <source>
        <dbReference type="EMBL" id="KAK7270739.1"/>
    </source>
</evidence>
<dbReference type="EMBL" id="JAYKXN010000007">
    <property type="protein sequence ID" value="KAK7270739.1"/>
    <property type="molecule type" value="Genomic_DNA"/>
</dbReference>
<dbReference type="AlphaFoldDB" id="A0AAN9F8H6"/>
<evidence type="ECO:0000313" key="4">
    <source>
        <dbReference type="Proteomes" id="UP001359559"/>
    </source>
</evidence>
<feature type="region of interest" description="Disordered" evidence="1">
    <location>
        <begin position="261"/>
        <end position="284"/>
    </location>
</feature>
<keyword evidence="2" id="KW-0472">Membrane</keyword>
<dbReference type="Pfam" id="PF03140">
    <property type="entry name" value="DUF247"/>
    <property type="match status" value="1"/>
</dbReference>
<protein>
    <submittedName>
        <fullName evidence="3">Uncharacterized protein</fullName>
    </submittedName>
</protein>
<proteinExistence type="predicted"/>
<dbReference type="InterPro" id="IPR004158">
    <property type="entry name" value="DUF247_pln"/>
</dbReference>
<evidence type="ECO:0000256" key="1">
    <source>
        <dbReference type="SAM" id="MobiDB-lite"/>
    </source>
</evidence>
<sequence length="539" mass="61321">MASQTIFDSESDEDSWVIQINQLVDETNLTVLNQIPVCVYQVPKSLSSVKPQAFSPQLIGIGPYNHFRNDLYPMERLKIFGAKRILDHFNKHNLKQLVEQLHNSGPYIRACYHKYLDLKDDTLLYTMAIDALFLLDFFHSYVDVKKVSGPLMGTSGQEEEVMINGVKVKLTKDAIIRDLFMVENQIPTYFMLRIFSIESSKAVDSVQEYLGSMLLSFCEKHSPLMLNHTSTTPTNSEVVTKHYHVLDLMYHLLVSQYEEKSETSTKESEGTSKPESNDSDNAITTTSSKFEGTVTFLIRVKGVLTLVFGILKRLKDLNVSLPQPIKRVLDAVQNLSYLQYFSSKPPPSEKTETPVVVTIPSVHELVSVGIRFQPSKGGIMGIEFDQKTGIFYLPVLRLDVNSEVIMRNLVAYEALTKPDFLVFTRYTELMRGIIDTVEDVKLLKDAKIIEASSSLSVEETEILFNGMSKSIGPTKTEKLDETIKKVNKYFYDNQKANPYSMFTNYVYSSWRIFTLLATLVFLAMTALQTFCSAYDCRHR</sequence>
<evidence type="ECO:0000256" key="2">
    <source>
        <dbReference type="SAM" id="Phobius"/>
    </source>
</evidence>
<organism evidence="3 4">
    <name type="scientific">Clitoria ternatea</name>
    <name type="common">Butterfly pea</name>
    <dbReference type="NCBI Taxonomy" id="43366"/>
    <lineage>
        <taxon>Eukaryota</taxon>
        <taxon>Viridiplantae</taxon>
        <taxon>Streptophyta</taxon>
        <taxon>Embryophyta</taxon>
        <taxon>Tracheophyta</taxon>
        <taxon>Spermatophyta</taxon>
        <taxon>Magnoliopsida</taxon>
        <taxon>eudicotyledons</taxon>
        <taxon>Gunneridae</taxon>
        <taxon>Pentapetalae</taxon>
        <taxon>rosids</taxon>
        <taxon>fabids</taxon>
        <taxon>Fabales</taxon>
        <taxon>Fabaceae</taxon>
        <taxon>Papilionoideae</taxon>
        <taxon>50 kb inversion clade</taxon>
        <taxon>NPAAA clade</taxon>
        <taxon>indigoferoid/millettioid clade</taxon>
        <taxon>Phaseoleae</taxon>
        <taxon>Clitoria</taxon>
    </lineage>
</organism>
<dbReference type="Proteomes" id="UP001359559">
    <property type="component" value="Unassembled WGS sequence"/>
</dbReference>
<gene>
    <name evidence="3" type="ORF">RJT34_26130</name>
</gene>
<feature type="transmembrane region" description="Helical" evidence="2">
    <location>
        <begin position="510"/>
        <end position="534"/>
    </location>
</feature>
<keyword evidence="4" id="KW-1185">Reference proteome</keyword>
<feature type="compositionally biased region" description="Basic and acidic residues" evidence="1">
    <location>
        <begin position="261"/>
        <end position="276"/>
    </location>
</feature>
<keyword evidence="2" id="KW-0812">Transmembrane</keyword>
<name>A0AAN9F8H6_CLITE</name>